<evidence type="ECO:0000313" key="2">
    <source>
        <dbReference type="EMBL" id="ABC63204.1"/>
    </source>
</evidence>
<feature type="transmembrane region" description="Helical" evidence="1">
    <location>
        <begin position="25"/>
        <end position="44"/>
    </location>
</feature>
<keyword evidence="1" id="KW-0812">Transmembrane</keyword>
<dbReference type="KEGG" id="eli:ELI_05560"/>
<feature type="transmembrane region" description="Helical" evidence="1">
    <location>
        <begin position="64"/>
        <end position="87"/>
    </location>
</feature>
<protein>
    <submittedName>
        <fullName evidence="2">Membrane protein, putative</fullName>
    </submittedName>
</protein>
<dbReference type="HOGENOM" id="CLU_094318_0_0_5"/>
<organism evidence="2 3">
    <name type="scientific">Erythrobacter litoralis (strain HTCC2594)</name>
    <dbReference type="NCBI Taxonomy" id="314225"/>
    <lineage>
        <taxon>Bacteria</taxon>
        <taxon>Pseudomonadati</taxon>
        <taxon>Pseudomonadota</taxon>
        <taxon>Alphaproteobacteria</taxon>
        <taxon>Sphingomonadales</taxon>
        <taxon>Erythrobacteraceae</taxon>
        <taxon>Erythrobacter/Porphyrobacter group</taxon>
        <taxon>Erythrobacter</taxon>
    </lineage>
</organism>
<accession>Q2NAT7</accession>
<dbReference type="eggNOG" id="ENOG5030G4A">
    <property type="taxonomic scope" value="Bacteria"/>
</dbReference>
<dbReference type="AlphaFoldDB" id="Q2NAT7"/>
<dbReference type="OrthoDB" id="327431at2"/>
<keyword evidence="1" id="KW-0472">Membrane</keyword>
<name>Q2NAT7_ERYLH</name>
<sequence>MFIGHWAPAFLAAAASPRAPKLGTLFIAGQLVDWAFMGFLLVGVEEMRIVPGITTMNAMDLYHMPYTHSLLGSGVFALAFAAILILWRRDLTGAIIGGLVVLSHWFIDLLVHRPDLTLAGSQPKYGLGLWNYPAVAVPLELILIIGAFTLYMRSTKGPIAPPMILIAVLLALQAFDWLSPPPDEYSMAFPFLAFFGFGLPTLIAAWVGSTRWHKREVGLAVPTMHR</sequence>
<feature type="transmembrane region" description="Helical" evidence="1">
    <location>
        <begin position="132"/>
        <end position="152"/>
    </location>
</feature>
<keyword evidence="1" id="KW-1133">Transmembrane helix</keyword>
<evidence type="ECO:0000256" key="1">
    <source>
        <dbReference type="SAM" id="Phobius"/>
    </source>
</evidence>
<keyword evidence="3" id="KW-1185">Reference proteome</keyword>
<proteinExistence type="predicted"/>
<gene>
    <name evidence="2" type="ordered locus">ELI_05560</name>
</gene>
<dbReference type="Proteomes" id="UP000008808">
    <property type="component" value="Chromosome"/>
</dbReference>
<dbReference type="STRING" id="314225.ELI_05560"/>
<reference evidence="3" key="1">
    <citation type="journal article" date="2009" name="J. Bacteriol.">
        <title>Complete genome sequence of Erythrobacter litoralis HTCC2594.</title>
        <authorList>
            <person name="Oh H.M."/>
            <person name="Giovannoni S.J."/>
            <person name="Ferriera S."/>
            <person name="Johnson J."/>
            <person name="Cho J.C."/>
        </authorList>
    </citation>
    <scope>NUCLEOTIDE SEQUENCE [LARGE SCALE GENOMIC DNA]</scope>
    <source>
        <strain evidence="3">HTCC2594</strain>
    </source>
</reference>
<dbReference type="EMBL" id="CP000157">
    <property type="protein sequence ID" value="ABC63204.1"/>
    <property type="molecule type" value="Genomic_DNA"/>
</dbReference>
<feature type="transmembrane region" description="Helical" evidence="1">
    <location>
        <begin position="94"/>
        <end position="112"/>
    </location>
</feature>
<evidence type="ECO:0000313" key="3">
    <source>
        <dbReference type="Proteomes" id="UP000008808"/>
    </source>
</evidence>
<feature type="transmembrane region" description="Helical" evidence="1">
    <location>
        <begin position="187"/>
        <end position="207"/>
    </location>
</feature>
<dbReference type="RefSeq" id="WP_011414040.1">
    <property type="nucleotide sequence ID" value="NC_007722.1"/>
</dbReference>
<feature type="transmembrane region" description="Helical" evidence="1">
    <location>
        <begin position="159"/>
        <end position="175"/>
    </location>
</feature>